<dbReference type="InterPro" id="IPR036291">
    <property type="entry name" value="NAD(P)-bd_dom_sf"/>
</dbReference>
<reference evidence="9" key="1">
    <citation type="submission" date="2020-11" db="EMBL/GenBank/DDBJ databases">
        <title>Nocardioides sp. nov., isolated from Soil of Cynanchum wilfordii Hemsley rhizosphere.</title>
        <authorList>
            <person name="Lee J.-S."/>
            <person name="Suh M.K."/>
            <person name="Kim J.-S."/>
        </authorList>
    </citation>
    <scope>NUCLEOTIDE SEQUENCE</scope>
    <source>
        <strain evidence="9">KCTC 19275</strain>
    </source>
</reference>
<gene>
    <name evidence="9" type="ORF">ISU07_10790</name>
</gene>
<dbReference type="SMART" id="SM00829">
    <property type="entry name" value="PKS_ER"/>
    <property type="match status" value="1"/>
</dbReference>
<dbReference type="SUPFAM" id="SSF50129">
    <property type="entry name" value="GroES-like"/>
    <property type="match status" value="2"/>
</dbReference>
<dbReference type="Gene3D" id="3.90.180.10">
    <property type="entry name" value="Medium-chain alcohol dehydrogenases, catalytic domain"/>
    <property type="match status" value="1"/>
</dbReference>
<dbReference type="SUPFAM" id="SSF51735">
    <property type="entry name" value="NAD(P)-binding Rossmann-fold domains"/>
    <property type="match status" value="1"/>
</dbReference>
<dbReference type="FunFam" id="3.40.50.720:FF:000003">
    <property type="entry name" value="S-(hydroxymethyl)glutathione dehydrogenase"/>
    <property type="match status" value="1"/>
</dbReference>
<dbReference type="Proteomes" id="UP000640489">
    <property type="component" value="Unassembled WGS sequence"/>
</dbReference>
<comment type="similarity">
    <text evidence="2 7">Belongs to the zinc-containing alcohol dehydrogenase family.</text>
</comment>
<dbReference type="InterPro" id="IPR013154">
    <property type="entry name" value="ADH-like_N"/>
</dbReference>
<keyword evidence="3 7" id="KW-0479">Metal-binding</keyword>
<feature type="domain" description="Enoyl reductase (ER)" evidence="8">
    <location>
        <begin position="15"/>
        <end position="367"/>
    </location>
</feature>
<dbReference type="InterPro" id="IPR020843">
    <property type="entry name" value="ER"/>
</dbReference>
<dbReference type="InterPro" id="IPR013149">
    <property type="entry name" value="ADH-like_C"/>
</dbReference>
<dbReference type="PROSITE" id="PS00059">
    <property type="entry name" value="ADH_ZINC"/>
    <property type="match status" value="1"/>
</dbReference>
<dbReference type="PANTHER" id="PTHR43880:SF12">
    <property type="entry name" value="ALCOHOL DEHYDROGENASE CLASS-3"/>
    <property type="match status" value="1"/>
</dbReference>
<evidence type="ECO:0000256" key="2">
    <source>
        <dbReference type="ARBA" id="ARBA00008072"/>
    </source>
</evidence>
<dbReference type="PANTHER" id="PTHR43880">
    <property type="entry name" value="ALCOHOL DEHYDROGENASE"/>
    <property type="match status" value="1"/>
</dbReference>
<dbReference type="InterPro" id="IPR011032">
    <property type="entry name" value="GroES-like_sf"/>
</dbReference>
<dbReference type="RefSeq" id="WP_194706792.1">
    <property type="nucleotide sequence ID" value="NZ_JADKPN010000005.1"/>
</dbReference>
<accession>A0A930V9Y5</accession>
<evidence type="ECO:0000256" key="7">
    <source>
        <dbReference type="RuleBase" id="RU361277"/>
    </source>
</evidence>
<proteinExistence type="inferred from homology"/>
<evidence type="ECO:0000313" key="9">
    <source>
        <dbReference type="EMBL" id="MBF4763614.1"/>
    </source>
</evidence>
<keyword evidence="5" id="KW-0560">Oxidoreductase</keyword>
<dbReference type="EMBL" id="JADKPN010000005">
    <property type="protein sequence ID" value="MBF4763614.1"/>
    <property type="molecule type" value="Genomic_DNA"/>
</dbReference>
<evidence type="ECO:0000256" key="3">
    <source>
        <dbReference type="ARBA" id="ARBA00022723"/>
    </source>
</evidence>
<organism evidence="9 10">
    <name type="scientific">Nocardioides islandensis</name>
    <dbReference type="NCBI Taxonomy" id="433663"/>
    <lineage>
        <taxon>Bacteria</taxon>
        <taxon>Bacillati</taxon>
        <taxon>Actinomycetota</taxon>
        <taxon>Actinomycetes</taxon>
        <taxon>Propionibacteriales</taxon>
        <taxon>Nocardioidaceae</taxon>
        <taxon>Nocardioides</taxon>
    </lineage>
</organism>
<dbReference type="Pfam" id="PF00107">
    <property type="entry name" value="ADH_zinc_N"/>
    <property type="match status" value="1"/>
</dbReference>
<keyword evidence="6" id="KW-0520">NAD</keyword>
<protein>
    <submittedName>
        <fullName evidence="9">Zn-dependent alcohol dehydrogenase</fullName>
    </submittedName>
</protein>
<evidence type="ECO:0000313" key="10">
    <source>
        <dbReference type="Proteomes" id="UP000640489"/>
    </source>
</evidence>
<dbReference type="GO" id="GO:0008270">
    <property type="term" value="F:zinc ion binding"/>
    <property type="evidence" value="ECO:0007669"/>
    <property type="project" value="InterPro"/>
</dbReference>
<sequence>MTTTTIRAALLTEVGADLVVDEVQLDPPRAGEVAVDVHHCGVCHSDVHYLDGSLRTGLPVVLGHEAAGVVAEVGAGVTDLAPGDPVVLTMAPSCGRCYWCVRGQRTLCQTYSGLVGGAYPDGSTRLSWRGQPVRRGLVLAAFSERTVVPAAAAVRIPADVPTHLAAVVGCAVQTGIGAVLNTAAVPVGASVVVSGLGAVGLSIVQGARIAGATTILGVDPSTERREQATRFGATHVLDPAEHKVEEAARDLTEGRGADYTFDAVGRGDVVGTLLKATRNGGTTVMVGIPSTEDAVSLRALPHAFYEKKLIGCYLGSADPHRDFPRILDLWRHGRLDLEAMVTSRRPLDEVNEAVGDLRAATGVRTVLDVRG</sequence>
<comment type="caution">
    <text evidence="9">The sequence shown here is derived from an EMBL/GenBank/DDBJ whole genome shotgun (WGS) entry which is preliminary data.</text>
</comment>
<dbReference type="Pfam" id="PF08240">
    <property type="entry name" value="ADH_N"/>
    <property type="match status" value="1"/>
</dbReference>
<evidence type="ECO:0000259" key="8">
    <source>
        <dbReference type="SMART" id="SM00829"/>
    </source>
</evidence>
<dbReference type="CDD" id="cd08279">
    <property type="entry name" value="Zn_ADH_class_III"/>
    <property type="match status" value="1"/>
</dbReference>
<comment type="cofactor">
    <cofactor evidence="1 7">
        <name>Zn(2+)</name>
        <dbReference type="ChEBI" id="CHEBI:29105"/>
    </cofactor>
</comment>
<keyword evidence="4 7" id="KW-0862">Zinc</keyword>
<dbReference type="AlphaFoldDB" id="A0A930V9Y5"/>
<dbReference type="GO" id="GO:0046294">
    <property type="term" value="P:formaldehyde catabolic process"/>
    <property type="evidence" value="ECO:0007669"/>
    <property type="project" value="TreeGrafter"/>
</dbReference>
<dbReference type="GO" id="GO:0051903">
    <property type="term" value="F:S-(hydroxymethyl)glutathione dehydrogenase [NAD(P)+] activity"/>
    <property type="evidence" value="ECO:0007669"/>
    <property type="project" value="TreeGrafter"/>
</dbReference>
<dbReference type="Gene3D" id="3.40.50.720">
    <property type="entry name" value="NAD(P)-binding Rossmann-like Domain"/>
    <property type="match status" value="1"/>
</dbReference>
<dbReference type="GO" id="GO:0005829">
    <property type="term" value="C:cytosol"/>
    <property type="evidence" value="ECO:0007669"/>
    <property type="project" value="TreeGrafter"/>
</dbReference>
<keyword evidence="10" id="KW-1185">Reference proteome</keyword>
<evidence type="ECO:0000256" key="5">
    <source>
        <dbReference type="ARBA" id="ARBA00023002"/>
    </source>
</evidence>
<name>A0A930V9Y5_9ACTN</name>
<dbReference type="InterPro" id="IPR002328">
    <property type="entry name" value="ADH_Zn_CS"/>
</dbReference>
<evidence type="ECO:0000256" key="4">
    <source>
        <dbReference type="ARBA" id="ARBA00022833"/>
    </source>
</evidence>
<evidence type="ECO:0000256" key="1">
    <source>
        <dbReference type="ARBA" id="ARBA00001947"/>
    </source>
</evidence>
<evidence type="ECO:0000256" key="6">
    <source>
        <dbReference type="ARBA" id="ARBA00023027"/>
    </source>
</evidence>